<sequence>MSGISFPGNDDSSDNDYAFANASGAGNGFPGQGFQVGSTSGGGASSGFQINPLSSHPPRTPRSSIISSSTYVYGASVYEDAPSHAMAEKVEVTEDIYDPADEPDDDNVHTSAAAKHIRREDVWREMIVTSDGRDKAFKLIQYTIRTYLLFHNPLVSRMRWKAPWVKRLEDTASGLSFSRKTLLLFNWLAPLTTIMSAQQAVPFSSDSSRLAAPPLKEKGVAGAYPDYPSRAKTAAKSAALRTKPFLHALLYAPPPVLLELVHSMADDAATFARLGLFSQKFGDRAGRFSDWCWLFATLAGLVENAVERNVIVSLKDEGESCGAVQGRLYAESMSGTTARSLPRASKHDERELGRLDKRDYWLTITRTKLLMDLIFVSYDIFRVKRGKKSVQTFAGLTSGVLSSMKLFDRHRGHLLKKASSM</sequence>
<reference evidence="6 7" key="1">
    <citation type="journal article" date="2019" name="New Phytol.">
        <title>Comparative genomics reveals unique wood-decay strategies and fruiting body development in the Schizophyllaceae.</title>
        <authorList>
            <person name="Almasi E."/>
            <person name="Sahu N."/>
            <person name="Krizsan K."/>
            <person name="Balint B."/>
            <person name="Kovacs G.M."/>
            <person name="Kiss B."/>
            <person name="Cseklye J."/>
            <person name="Drula E."/>
            <person name="Henrissat B."/>
            <person name="Nagy I."/>
            <person name="Chovatia M."/>
            <person name="Adam C."/>
            <person name="LaButti K."/>
            <person name="Lipzen A."/>
            <person name="Riley R."/>
            <person name="Grigoriev I.V."/>
            <person name="Nagy L.G."/>
        </authorList>
    </citation>
    <scope>NUCLEOTIDE SEQUENCE [LARGE SCALE GENOMIC DNA]</scope>
    <source>
        <strain evidence="6 7">NL-1724</strain>
    </source>
</reference>
<gene>
    <name evidence="6" type="ORF">BD626DRAFT_395734</name>
</gene>
<dbReference type="Proteomes" id="UP000320762">
    <property type="component" value="Unassembled WGS sequence"/>
</dbReference>
<dbReference type="STRING" id="97359.A0A550CTY9"/>
<keyword evidence="3" id="KW-0576">Peroxisome</keyword>
<dbReference type="OrthoDB" id="411017at2759"/>
<dbReference type="EMBL" id="VDMD01000002">
    <property type="protein sequence ID" value="TRM68255.1"/>
    <property type="molecule type" value="Genomic_DNA"/>
</dbReference>
<evidence type="ECO:0008006" key="8">
    <source>
        <dbReference type="Google" id="ProtNLM"/>
    </source>
</evidence>
<evidence type="ECO:0000256" key="4">
    <source>
        <dbReference type="ARBA" id="ARBA00046271"/>
    </source>
</evidence>
<dbReference type="Pfam" id="PF05648">
    <property type="entry name" value="PEX11"/>
    <property type="match status" value="1"/>
</dbReference>
<evidence type="ECO:0000256" key="2">
    <source>
        <dbReference type="ARBA" id="ARBA00023136"/>
    </source>
</evidence>
<keyword evidence="1" id="KW-0962">Peroxisome biogenesis</keyword>
<feature type="compositionally biased region" description="Low complexity" evidence="5">
    <location>
        <begin position="54"/>
        <end position="65"/>
    </location>
</feature>
<dbReference type="GO" id="GO:0016559">
    <property type="term" value="P:peroxisome fission"/>
    <property type="evidence" value="ECO:0007669"/>
    <property type="project" value="InterPro"/>
</dbReference>
<comment type="caution">
    <text evidence="6">The sequence shown here is derived from an EMBL/GenBank/DDBJ whole genome shotgun (WGS) entry which is preliminary data.</text>
</comment>
<dbReference type="InterPro" id="IPR008733">
    <property type="entry name" value="PEX11"/>
</dbReference>
<dbReference type="PANTHER" id="PTHR12652">
    <property type="entry name" value="PEROXISOMAL BIOGENESIS FACTOR 11"/>
    <property type="match status" value="1"/>
</dbReference>
<evidence type="ECO:0000256" key="1">
    <source>
        <dbReference type="ARBA" id="ARBA00022593"/>
    </source>
</evidence>
<dbReference type="GO" id="GO:0005778">
    <property type="term" value="C:peroxisomal membrane"/>
    <property type="evidence" value="ECO:0007669"/>
    <property type="project" value="UniProtKB-SubCell"/>
</dbReference>
<dbReference type="PANTHER" id="PTHR12652:SF19">
    <property type="entry name" value="PEROXISOMAL BIOGENESIS FACTOR 11"/>
    <property type="match status" value="1"/>
</dbReference>
<organism evidence="6 7">
    <name type="scientific">Schizophyllum amplum</name>
    <dbReference type="NCBI Taxonomy" id="97359"/>
    <lineage>
        <taxon>Eukaryota</taxon>
        <taxon>Fungi</taxon>
        <taxon>Dikarya</taxon>
        <taxon>Basidiomycota</taxon>
        <taxon>Agaricomycotina</taxon>
        <taxon>Agaricomycetes</taxon>
        <taxon>Agaricomycetidae</taxon>
        <taxon>Agaricales</taxon>
        <taxon>Schizophyllaceae</taxon>
        <taxon>Schizophyllum</taxon>
    </lineage>
</organism>
<proteinExistence type="predicted"/>
<evidence type="ECO:0000313" key="6">
    <source>
        <dbReference type="EMBL" id="TRM68255.1"/>
    </source>
</evidence>
<evidence type="ECO:0000256" key="5">
    <source>
        <dbReference type="SAM" id="MobiDB-lite"/>
    </source>
</evidence>
<keyword evidence="7" id="KW-1185">Reference proteome</keyword>
<keyword evidence="2" id="KW-0472">Membrane</keyword>
<feature type="region of interest" description="Disordered" evidence="5">
    <location>
        <begin position="1"/>
        <end position="65"/>
    </location>
</feature>
<accession>A0A550CTY9</accession>
<evidence type="ECO:0000313" key="7">
    <source>
        <dbReference type="Proteomes" id="UP000320762"/>
    </source>
</evidence>
<evidence type="ECO:0000256" key="3">
    <source>
        <dbReference type="ARBA" id="ARBA00023140"/>
    </source>
</evidence>
<dbReference type="AlphaFoldDB" id="A0A550CTY9"/>
<protein>
    <recommendedName>
        <fullName evidence="8">Peroxisomal biogenesis factor 11</fullName>
    </recommendedName>
</protein>
<comment type="subcellular location">
    <subcellularLocation>
        <location evidence="4">Peroxisome membrane</location>
    </subcellularLocation>
</comment>
<name>A0A550CTY9_9AGAR</name>